<accession>A3U8F6</accession>
<dbReference type="GO" id="GO:0003755">
    <property type="term" value="F:peptidyl-prolyl cis-trans isomerase activity"/>
    <property type="evidence" value="ECO:0007669"/>
    <property type="project" value="UniProtKB-UniRule"/>
</dbReference>
<dbReference type="AlphaFoldDB" id="A3U8F6"/>
<dbReference type="OrthoDB" id="9807797at2"/>
<evidence type="ECO:0000256" key="2">
    <source>
        <dbReference type="ARBA" id="ARBA00023235"/>
    </source>
</evidence>
<dbReference type="Gene3D" id="2.40.100.10">
    <property type="entry name" value="Cyclophilin-like"/>
    <property type="match status" value="2"/>
</dbReference>
<keyword evidence="6" id="KW-1185">Reference proteome</keyword>
<comment type="similarity">
    <text evidence="3">Belongs to the cyclophilin-type PPIase family.</text>
</comment>
<dbReference type="Pfam" id="PF00160">
    <property type="entry name" value="Pro_isomerase"/>
    <property type="match status" value="2"/>
</dbReference>
<dbReference type="CDD" id="cd00317">
    <property type="entry name" value="cyclophilin"/>
    <property type="match status" value="1"/>
</dbReference>
<dbReference type="GeneID" id="89453207"/>
<sequence length="279" mass="31677">MTTTHRFLILVTSLLSIISCKQQTTSEDQIKNSPTQIQLNTTKGNIVVELYNQTPKHRDNFIKLAKDSTLNGVLFHRVIKDFMIQSGDIKSKAAKPQDTLGEGELPYRVSAEFHPDLFHKKGVLAAARDGNLERASSSTQFYIVQGKIQNDSLLQLNEDRINGWLREHKFKNSFKHKDLVNALQQAEIVGDQTLYKKLNDSIIKLAKEFEDFERYTIPKEHRKVYKTIGGTPHLDQNYTVFGEVVSGLNIVDSIANAATNNLDRPLTDIRIKSVKILEQ</sequence>
<dbReference type="InterPro" id="IPR002130">
    <property type="entry name" value="Cyclophilin-type_PPIase_dom"/>
</dbReference>
<evidence type="ECO:0000256" key="1">
    <source>
        <dbReference type="ARBA" id="ARBA00023110"/>
    </source>
</evidence>
<protein>
    <recommendedName>
        <fullName evidence="3">Peptidyl-prolyl cis-trans isomerase</fullName>
        <shortName evidence="3">PPIase</shortName>
        <ecNumber evidence="3">5.2.1.8</ecNumber>
    </recommendedName>
</protein>
<dbReference type="STRING" id="216432.CA2559_07170"/>
<dbReference type="KEGG" id="cat:CA2559_07170"/>
<dbReference type="eggNOG" id="COG0652">
    <property type="taxonomic scope" value="Bacteria"/>
</dbReference>
<evidence type="ECO:0000313" key="6">
    <source>
        <dbReference type="Proteomes" id="UP000002297"/>
    </source>
</evidence>
<dbReference type="Proteomes" id="UP000002297">
    <property type="component" value="Chromosome"/>
</dbReference>
<gene>
    <name evidence="5" type="ordered locus">CA2559_07170</name>
</gene>
<comment type="function">
    <text evidence="3">PPIases accelerate the folding of proteins. It catalyzes the cis-trans isomerization of proline imidic peptide bonds in oligopeptides.</text>
</comment>
<evidence type="ECO:0000256" key="3">
    <source>
        <dbReference type="RuleBase" id="RU363019"/>
    </source>
</evidence>
<evidence type="ECO:0000313" key="5">
    <source>
        <dbReference type="EMBL" id="EAP88523.1"/>
    </source>
</evidence>
<dbReference type="SUPFAM" id="SSF50891">
    <property type="entry name" value="Cyclophilin-like"/>
    <property type="match status" value="1"/>
</dbReference>
<dbReference type="PROSITE" id="PS51257">
    <property type="entry name" value="PROKAR_LIPOPROTEIN"/>
    <property type="match status" value="1"/>
</dbReference>
<dbReference type="PANTHER" id="PTHR45625:SF4">
    <property type="entry name" value="PEPTIDYLPROLYL ISOMERASE DOMAIN AND WD REPEAT-CONTAINING PROTEIN 1"/>
    <property type="match status" value="1"/>
</dbReference>
<dbReference type="PRINTS" id="PR00153">
    <property type="entry name" value="CSAPPISMRASE"/>
</dbReference>
<comment type="catalytic activity">
    <reaction evidence="3">
        <text>[protein]-peptidylproline (omega=180) = [protein]-peptidylproline (omega=0)</text>
        <dbReference type="Rhea" id="RHEA:16237"/>
        <dbReference type="Rhea" id="RHEA-COMP:10747"/>
        <dbReference type="Rhea" id="RHEA-COMP:10748"/>
        <dbReference type="ChEBI" id="CHEBI:83833"/>
        <dbReference type="ChEBI" id="CHEBI:83834"/>
        <dbReference type="EC" id="5.2.1.8"/>
    </reaction>
</comment>
<reference evidence="5 6" key="1">
    <citation type="journal article" date="2010" name="J. Bacteriol.">
        <title>The complete genome sequence of Croceibacter atlanticus HTCC2559T.</title>
        <authorList>
            <person name="Oh H.M."/>
            <person name="Kang I."/>
            <person name="Ferriera S."/>
            <person name="Giovannoni S.J."/>
            <person name="Cho J.C."/>
        </authorList>
    </citation>
    <scope>NUCLEOTIDE SEQUENCE [LARGE SCALE GENOMIC DNA]</scope>
    <source>
        <strain evidence="6">ATCC BAA-628 / HTCC2559 / KCTC 12090</strain>
    </source>
</reference>
<dbReference type="EC" id="5.2.1.8" evidence="3"/>
<feature type="domain" description="PPIase cyclophilin-type" evidence="4">
    <location>
        <begin position="44"/>
        <end position="276"/>
    </location>
</feature>
<dbReference type="PANTHER" id="PTHR45625">
    <property type="entry name" value="PEPTIDYL-PROLYL CIS-TRANS ISOMERASE-RELATED"/>
    <property type="match status" value="1"/>
</dbReference>
<name>A3U8F6_CROAH</name>
<organism evidence="5 6">
    <name type="scientific">Croceibacter atlanticus (strain ATCC BAA-628 / JCM 21780 / CIP 108009 / IAM 15332 / KCTC 12090 / HTCC2559)</name>
    <dbReference type="NCBI Taxonomy" id="216432"/>
    <lineage>
        <taxon>Bacteria</taxon>
        <taxon>Pseudomonadati</taxon>
        <taxon>Bacteroidota</taxon>
        <taxon>Flavobacteriia</taxon>
        <taxon>Flavobacteriales</taxon>
        <taxon>Flavobacteriaceae</taxon>
        <taxon>Croceibacter</taxon>
    </lineage>
</organism>
<dbReference type="RefSeq" id="WP_013187191.1">
    <property type="nucleotide sequence ID" value="NC_014230.1"/>
</dbReference>
<evidence type="ECO:0000259" key="4">
    <source>
        <dbReference type="PROSITE" id="PS50072"/>
    </source>
</evidence>
<dbReference type="HOGENOM" id="CLU_012062_16_0_10"/>
<keyword evidence="2 3" id="KW-0413">Isomerase</keyword>
<keyword evidence="1 3" id="KW-0697">Rotamase</keyword>
<dbReference type="InterPro" id="IPR029000">
    <property type="entry name" value="Cyclophilin-like_dom_sf"/>
</dbReference>
<proteinExistence type="inferred from homology"/>
<dbReference type="InterPro" id="IPR044666">
    <property type="entry name" value="Cyclophilin_A-like"/>
</dbReference>
<dbReference type="PROSITE" id="PS50072">
    <property type="entry name" value="CSA_PPIASE_2"/>
    <property type="match status" value="1"/>
</dbReference>
<dbReference type="EMBL" id="CP002046">
    <property type="protein sequence ID" value="EAP88523.1"/>
    <property type="molecule type" value="Genomic_DNA"/>
</dbReference>